<keyword evidence="7" id="KW-0630">Potassium</keyword>
<evidence type="ECO:0000256" key="6">
    <source>
        <dbReference type="ARBA" id="ARBA00022882"/>
    </source>
</evidence>
<dbReference type="AlphaFoldDB" id="A0A3Z2P2X7"/>
<feature type="transmembrane region" description="Helical" evidence="12">
    <location>
        <begin position="77"/>
        <end position="95"/>
    </location>
</feature>
<dbReference type="GO" id="GO:0001508">
    <property type="term" value="P:action potential"/>
    <property type="evidence" value="ECO:0007669"/>
    <property type="project" value="TreeGrafter"/>
</dbReference>
<keyword evidence="8 12" id="KW-1133">Transmembrane helix</keyword>
<evidence type="ECO:0000313" key="31">
    <source>
        <dbReference type="EMBL" id="HAB5459291.1"/>
    </source>
</evidence>
<feature type="transmembrane region" description="Helical" evidence="12">
    <location>
        <begin position="175"/>
        <end position="195"/>
    </location>
</feature>
<dbReference type="EMBL" id="AAHJQT010000001">
    <property type="protein sequence ID" value="EBW9169569.1"/>
    <property type="molecule type" value="Genomic_DNA"/>
</dbReference>
<keyword evidence="10 12" id="KW-0472">Membrane</keyword>
<dbReference type="EMBL" id="DAAHFS010000002">
    <property type="protein sequence ID" value="HAB5916689.1"/>
    <property type="molecule type" value="Genomic_DNA"/>
</dbReference>
<evidence type="ECO:0000313" key="32">
    <source>
        <dbReference type="EMBL" id="HAB5691626.1"/>
    </source>
</evidence>
<dbReference type="EMBL" id="DAAGQB010000002">
    <property type="protein sequence ID" value="HAB4089729.1"/>
    <property type="molecule type" value="Genomic_DNA"/>
</dbReference>
<evidence type="ECO:0000313" key="30">
    <source>
        <dbReference type="EMBL" id="HAB5355454.1"/>
    </source>
</evidence>
<keyword evidence="11" id="KW-0407">Ion channel</keyword>
<dbReference type="PANTHER" id="PTHR11537">
    <property type="entry name" value="VOLTAGE-GATED POTASSIUM CHANNEL"/>
    <property type="match status" value="1"/>
</dbReference>
<dbReference type="GO" id="GO:0005249">
    <property type="term" value="F:voltage-gated potassium channel activity"/>
    <property type="evidence" value="ECO:0007669"/>
    <property type="project" value="InterPro"/>
</dbReference>
<comment type="caution">
    <text evidence="30">The sequence shown here is derived from an EMBL/GenBank/DDBJ whole genome shotgun (WGS) entry which is preliminary data.</text>
</comment>
<dbReference type="EMBL" id="AALDBE010000009">
    <property type="protein sequence ID" value="ECY4085183.1"/>
    <property type="molecule type" value="Genomic_DNA"/>
</dbReference>
<feature type="domain" description="Ion transport" evidence="13">
    <location>
        <begin position="42"/>
        <end position="262"/>
    </location>
</feature>
<evidence type="ECO:0000313" key="19">
    <source>
        <dbReference type="EMBL" id="EDA8417634.1"/>
    </source>
</evidence>
<dbReference type="EMBL" id="AAMADB010000001">
    <property type="protein sequence ID" value="EDF2191986.1"/>
    <property type="molecule type" value="Genomic_DNA"/>
</dbReference>
<evidence type="ECO:0000256" key="3">
    <source>
        <dbReference type="ARBA" id="ARBA00022538"/>
    </source>
</evidence>
<evidence type="ECO:0000313" key="16">
    <source>
        <dbReference type="EMBL" id="EBW9169569.1"/>
    </source>
</evidence>
<evidence type="ECO:0000256" key="8">
    <source>
        <dbReference type="ARBA" id="ARBA00022989"/>
    </source>
</evidence>
<dbReference type="EMBL" id="AAMLKC010000001">
    <property type="protein sequence ID" value="EDI5703619.1"/>
    <property type="molecule type" value="Genomic_DNA"/>
</dbReference>
<keyword evidence="9" id="KW-0406">Ion transport</keyword>
<keyword evidence="5" id="KW-0631">Potassium channel</keyword>
<evidence type="ECO:0000256" key="9">
    <source>
        <dbReference type="ARBA" id="ARBA00023065"/>
    </source>
</evidence>
<evidence type="ECO:0000256" key="2">
    <source>
        <dbReference type="ARBA" id="ARBA00022448"/>
    </source>
</evidence>
<evidence type="ECO:0000313" key="29">
    <source>
        <dbReference type="EMBL" id="HAB5161146.1"/>
    </source>
</evidence>
<dbReference type="EMBL" id="DAAQZF010000005">
    <property type="protein sequence ID" value="HAE1517876.1"/>
    <property type="molecule type" value="Genomic_DNA"/>
</dbReference>
<dbReference type="EMBL" id="DAAGAH010000002">
    <property type="protein sequence ID" value="HAB2243244.1"/>
    <property type="molecule type" value="Genomic_DNA"/>
</dbReference>
<feature type="transmembrane region" description="Helical" evidence="12">
    <location>
        <begin position="233"/>
        <end position="254"/>
    </location>
</feature>
<dbReference type="EMBL" id="AAHGMZ010000005">
    <property type="protein sequence ID" value="EBV8376519.1"/>
    <property type="molecule type" value="Genomic_DNA"/>
</dbReference>
<dbReference type="EMBL" id="DAAQXB010000002">
    <property type="protein sequence ID" value="HAE1222184.1"/>
    <property type="molecule type" value="Genomic_DNA"/>
</dbReference>
<keyword evidence="3" id="KW-0633">Potassium transport</keyword>
<gene>
    <name evidence="19" type="ORF">A4J95_05295</name>
    <name evidence="18" type="ORF">AU778_10085</name>
    <name evidence="15" type="ORF">AU856_06330</name>
    <name evidence="20" type="ORF">BZ734_02115</name>
    <name evidence="16" type="ORF">BZ777_00085</name>
    <name evidence="21" type="ORF">CE949_01260</name>
    <name evidence="14" type="ORF">DMZ72_04055</name>
    <name evidence="17" type="ORF">EC480_04930</name>
    <name evidence="34" type="ORF">G2925_05535</name>
    <name evidence="35" type="ORF">G2934_05535</name>
    <name evidence="36" type="ORF">G2959_06390</name>
    <name evidence="28" type="ORF">GB059_05530</name>
    <name evidence="29" type="ORF">GB092_08570</name>
    <name evidence="23" type="ORF">GB219_05535</name>
    <name evidence="33" type="ORF">GB323_05525</name>
    <name evidence="24" type="ORF">GB488_02115</name>
    <name evidence="30" type="ORF">GB542_05525</name>
    <name evidence="22" type="ORF">GB560_05535</name>
    <name evidence="32" type="ORF">GB628_02115</name>
    <name evidence="31" type="ORF">GBS48_04940</name>
    <name evidence="26" type="ORF">GBW58_05530</name>
    <name evidence="27" type="ORF">GBY26_05530</name>
    <name evidence="25" type="ORF">GJG62_03255</name>
</gene>
<dbReference type="EMBL" id="AAGQSU010000003">
    <property type="protein sequence ID" value="EBQ9714215.1"/>
    <property type="molecule type" value="Genomic_DNA"/>
</dbReference>
<dbReference type="InterPro" id="IPR005821">
    <property type="entry name" value="Ion_trans_dom"/>
</dbReference>
<reference evidence="16" key="2">
    <citation type="submission" date="2018-08" db="EMBL/GenBank/DDBJ databases">
        <authorList>
            <person name="Ashton P.M."/>
            <person name="Dallman T."/>
            <person name="Nair S."/>
            <person name="De Pinna E."/>
            <person name="Peters T."/>
            <person name="Grant K."/>
        </authorList>
    </citation>
    <scope>NUCLEOTIDE SEQUENCE</scope>
    <source>
        <strain evidence="20">113004</strain>
        <strain evidence="19">131525</strain>
        <strain evidence="16">289651</strain>
        <strain evidence="15">29273</strain>
        <strain evidence="18">29959</strain>
        <strain evidence="14">454853</strain>
        <strain evidence="21">60088</strain>
        <strain evidence="17">612604</strain>
    </source>
</reference>
<dbReference type="EMBL" id="AAHRQI010000002">
    <property type="protein sequence ID" value="EBZ5964277.1"/>
    <property type="molecule type" value="Genomic_DNA"/>
</dbReference>
<dbReference type="FunFam" id="1.10.287.70:FF:000109">
    <property type="entry name" value="Voltage-gated potassium channel"/>
    <property type="match status" value="1"/>
</dbReference>
<dbReference type="InterPro" id="IPR027359">
    <property type="entry name" value="Volt_channel_dom_sf"/>
</dbReference>
<organism evidence="30">
    <name type="scientific">Salmonella enteritidis</name>
    <dbReference type="NCBI Taxonomy" id="149539"/>
    <lineage>
        <taxon>Bacteria</taxon>
        <taxon>Pseudomonadati</taxon>
        <taxon>Pseudomonadota</taxon>
        <taxon>Gammaproteobacteria</taxon>
        <taxon>Enterobacterales</taxon>
        <taxon>Enterobacteriaceae</taxon>
        <taxon>Salmonella</taxon>
    </lineage>
</organism>
<evidence type="ECO:0000256" key="5">
    <source>
        <dbReference type="ARBA" id="ARBA00022826"/>
    </source>
</evidence>
<evidence type="ECO:0000313" key="23">
    <source>
        <dbReference type="EMBL" id="HAB2243244.1"/>
    </source>
</evidence>
<dbReference type="EMBL" id="DAAHDL010000001">
    <property type="protein sequence ID" value="HAB5691626.1"/>
    <property type="molecule type" value="Genomic_DNA"/>
</dbReference>
<evidence type="ECO:0000313" key="28">
    <source>
        <dbReference type="EMBL" id="HAB4974840.1"/>
    </source>
</evidence>
<evidence type="ECO:0000256" key="7">
    <source>
        <dbReference type="ARBA" id="ARBA00022958"/>
    </source>
</evidence>
<dbReference type="EMBL" id="DAAHAX010000002">
    <property type="protein sequence ID" value="HAB5355454.1"/>
    <property type="molecule type" value="Genomic_DNA"/>
</dbReference>
<dbReference type="Pfam" id="PF00520">
    <property type="entry name" value="Ion_trans"/>
    <property type="match status" value="1"/>
</dbReference>
<evidence type="ECO:0000256" key="12">
    <source>
        <dbReference type="SAM" id="Phobius"/>
    </source>
</evidence>
<dbReference type="EMBL" id="DAAGZF010000003">
    <property type="protein sequence ID" value="HAB5161146.1"/>
    <property type="molecule type" value="Genomic_DNA"/>
</dbReference>
<evidence type="ECO:0000313" key="33">
    <source>
        <dbReference type="EMBL" id="HAB5916689.1"/>
    </source>
</evidence>
<evidence type="ECO:0000256" key="1">
    <source>
        <dbReference type="ARBA" id="ARBA00004141"/>
    </source>
</evidence>
<evidence type="ECO:0000313" key="22">
    <source>
        <dbReference type="EMBL" id="HAB2197285.1"/>
    </source>
</evidence>
<dbReference type="EMBL" id="AALLKN010000009">
    <property type="protein sequence ID" value="EDA8417634.1"/>
    <property type="molecule type" value="Genomic_DNA"/>
</dbReference>
<evidence type="ECO:0000313" key="35">
    <source>
        <dbReference type="EMBL" id="HAE1406782.1"/>
    </source>
</evidence>
<evidence type="ECO:0000313" key="17">
    <source>
        <dbReference type="EMBL" id="EBZ5964277.1"/>
    </source>
</evidence>
<evidence type="ECO:0000313" key="20">
    <source>
        <dbReference type="EMBL" id="EDF2191986.1"/>
    </source>
</evidence>
<keyword evidence="4 12" id="KW-0812">Transmembrane</keyword>
<dbReference type="EMBL" id="DAAGXP010000002">
    <property type="protein sequence ID" value="HAB4974840.1"/>
    <property type="molecule type" value="Genomic_DNA"/>
</dbReference>
<dbReference type="PRINTS" id="PR00169">
    <property type="entry name" value="KCHANNEL"/>
</dbReference>
<dbReference type="EMBL" id="DAAGBE010000001">
    <property type="protein sequence ID" value="HAB2341527.1"/>
    <property type="molecule type" value="Genomic_DNA"/>
</dbReference>
<dbReference type="EMBL" id="DAAGKI010000002">
    <property type="protein sequence ID" value="HAB3423720.1"/>
    <property type="molecule type" value="Genomic_DNA"/>
</dbReference>
<evidence type="ECO:0000313" key="26">
    <source>
        <dbReference type="EMBL" id="HAB3720778.1"/>
    </source>
</evidence>
<reference evidence="30" key="3">
    <citation type="submission" date="2019-10" db="EMBL/GenBank/DDBJ databases">
        <authorList>
            <consortium name="NCBI Pathogen Detection Project"/>
        </authorList>
    </citation>
    <scope>NUCLEOTIDE SEQUENCE</scope>
    <source>
        <strain evidence="25">ILBSalm5516499</strain>
        <strain evidence="30">Salmonella enterica</strain>
    </source>
</reference>
<evidence type="ECO:0000313" key="15">
    <source>
        <dbReference type="EMBL" id="EBV8376519.1"/>
    </source>
</evidence>
<evidence type="ECO:0000256" key="4">
    <source>
        <dbReference type="ARBA" id="ARBA00022692"/>
    </source>
</evidence>
<evidence type="ECO:0000256" key="11">
    <source>
        <dbReference type="ARBA" id="ARBA00023303"/>
    </source>
</evidence>
<evidence type="ECO:0000313" key="18">
    <source>
        <dbReference type="EMBL" id="ECY4085183.1"/>
    </source>
</evidence>
<comment type="subcellular location">
    <subcellularLocation>
        <location evidence="1">Membrane</location>
        <topology evidence="1">Multi-pass membrane protein</topology>
    </subcellularLocation>
</comment>
<dbReference type="EMBL" id="DAAFZY010000002">
    <property type="protein sequence ID" value="HAB2197285.1"/>
    <property type="molecule type" value="Genomic_DNA"/>
</dbReference>
<dbReference type="InterPro" id="IPR028325">
    <property type="entry name" value="VG_K_chnl"/>
</dbReference>
<evidence type="ECO:0000259" key="13">
    <source>
        <dbReference type="Pfam" id="PF00520"/>
    </source>
</evidence>
<dbReference type="Gene3D" id="1.10.287.70">
    <property type="match status" value="1"/>
</dbReference>
<evidence type="ECO:0000313" key="21">
    <source>
        <dbReference type="EMBL" id="EDI5703619.1"/>
    </source>
</evidence>
<accession>A0A3Z2P2X7</accession>
<evidence type="ECO:0000256" key="10">
    <source>
        <dbReference type="ARBA" id="ARBA00023136"/>
    </source>
</evidence>
<dbReference type="Gene3D" id="1.20.120.350">
    <property type="entry name" value="Voltage-gated potassium channels. Chain C"/>
    <property type="match status" value="1"/>
</dbReference>
<feature type="transmembrane region" description="Helical" evidence="12">
    <location>
        <begin position="107"/>
        <end position="128"/>
    </location>
</feature>
<dbReference type="PANTHER" id="PTHR11537:SF254">
    <property type="entry name" value="POTASSIUM VOLTAGE-GATED CHANNEL PROTEIN SHAB"/>
    <property type="match status" value="1"/>
</dbReference>
<evidence type="ECO:0000313" key="14">
    <source>
        <dbReference type="EMBL" id="EBQ9714215.1"/>
    </source>
</evidence>
<evidence type="ECO:0000313" key="25">
    <source>
        <dbReference type="EMBL" id="HAB3423720.1"/>
    </source>
</evidence>
<keyword evidence="6" id="KW-0851">Voltage-gated channel</keyword>
<dbReference type="GO" id="GO:0008076">
    <property type="term" value="C:voltage-gated potassium channel complex"/>
    <property type="evidence" value="ECO:0007669"/>
    <property type="project" value="InterPro"/>
</dbReference>
<name>A0A3Z2P2X7_SALEN</name>
<dbReference type="SUPFAM" id="SSF81324">
    <property type="entry name" value="Voltage-gated potassium channels"/>
    <property type="match status" value="1"/>
</dbReference>
<feature type="transmembrane region" description="Helical" evidence="12">
    <location>
        <begin position="46"/>
        <end position="65"/>
    </location>
</feature>
<evidence type="ECO:0000313" key="24">
    <source>
        <dbReference type="EMBL" id="HAB2341527.1"/>
    </source>
</evidence>
<dbReference type="EMBL" id="DAAHCE010000001">
    <property type="protein sequence ID" value="HAB5459291.1"/>
    <property type="molecule type" value="Genomic_DNA"/>
</dbReference>
<proteinExistence type="predicted"/>
<sequence length="294" mass="33838">MARADNSSALLLGEVTESLSLSSVRRRLYHNLFDLTTRSGRRFEGLCALFALLSVLVIFVESGVGTEYHLTFDEWHIFVWLELCVTLIFTGEYLLRLFSWPEPAKYVFSFWGFIDLVTILPLYVMWLWPEISLNYMFAWRAMRAIRVLRILKLLRFMPSLRVFWSAIISARHQLILFYSFIAIVMIIFGALMYLIEGPKYGFTTLNASVYWAIVTVTTVGYGDITPHTPLGRIVASVLILIGYSVIAIPTGLITTHMSSAFQKRHWQRKCPQCQQSQHEHSAQYCNRCGSKLPD</sequence>
<reference evidence="30" key="1">
    <citation type="journal article" date="2018" name="Genome Biol.">
        <title>SKESA: strategic k-mer extension for scrupulous assemblies.</title>
        <authorList>
            <person name="Souvorov A."/>
            <person name="Agarwala R."/>
            <person name="Lipman D.J."/>
        </authorList>
    </citation>
    <scope>NUCLEOTIDE SEQUENCE</scope>
    <source>
        <strain evidence="25">ILBSalm5516499</strain>
        <strain evidence="30">Salmonella enterica</strain>
    </source>
</reference>
<evidence type="ECO:0000313" key="36">
    <source>
        <dbReference type="EMBL" id="HAE1517876.1"/>
    </source>
</evidence>
<keyword evidence="2" id="KW-0813">Transport</keyword>
<protein>
    <submittedName>
        <fullName evidence="18 30">Transporter</fullName>
    </submittedName>
</protein>
<dbReference type="EMBL" id="DAAGMZ010000002">
    <property type="protein sequence ID" value="HAB3720778.1"/>
    <property type="molecule type" value="Genomic_DNA"/>
</dbReference>
<dbReference type="EMBL" id="DAAQYP010000002">
    <property type="protein sequence ID" value="HAE1406782.1"/>
    <property type="molecule type" value="Genomic_DNA"/>
</dbReference>
<evidence type="ECO:0000313" key="27">
    <source>
        <dbReference type="EMBL" id="HAB4089729.1"/>
    </source>
</evidence>
<evidence type="ECO:0000313" key="34">
    <source>
        <dbReference type="EMBL" id="HAE1222184.1"/>
    </source>
</evidence>